<evidence type="ECO:0000313" key="4">
    <source>
        <dbReference type="Proteomes" id="UP000001514"/>
    </source>
</evidence>
<dbReference type="InParanoid" id="D8QVU2"/>
<dbReference type="FunCoup" id="D8QVU2">
    <property type="interactions" value="998"/>
</dbReference>
<dbReference type="GO" id="GO:0003774">
    <property type="term" value="F:cytoskeletal motor activity"/>
    <property type="evidence" value="ECO:0007669"/>
    <property type="project" value="InterPro"/>
</dbReference>
<dbReference type="InterPro" id="IPR010926">
    <property type="entry name" value="Myosin_TH1"/>
</dbReference>
<reference evidence="3 4" key="1">
    <citation type="journal article" date="2011" name="Science">
        <title>The Selaginella genome identifies genetic changes associated with the evolution of vascular plants.</title>
        <authorList>
            <person name="Banks J.A."/>
            <person name="Nishiyama T."/>
            <person name="Hasebe M."/>
            <person name="Bowman J.L."/>
            <person name="Gribskov M."/>
            <person name="dePamphilis C."/>
            <person name="Albert V.A."/>
            <person name="Aono N."/>
            <person name="Aoyama T."/>
            <person name="Ambrose B.A."/>
            <person name="Ashton N.W."/>
            <person name="Axtell M.J."/>
            <person name="Barker E."/>
            <person name="Barker M.S."/>
            <person name="Bennetzen J.L."/>
            <person name="Bonawitz N.D."/>
            <person name="Chapple C."/>
            <person name="Cheng C."/>
            <person name="Correa L.G."/>
            <person name="Dacre M."/>
            <person name="DeBarry J."/>
            <person name="Dreyer I."/>
            <person name="Elias M."/>
            <person name="Engstrom E.M."/>
            <person name="Estelle M."/>
            <person name="Feng L."/>
            <person name="Finet C."/>
            <person name="Floyd S.K."/>
            <person name="Frommer W.B."/>
            <person name="Fujita T."/>
            <person name="Gramzow L."/>
            <person name="Gutensohn M."/>
            <person name="Harholt J."/>
            <person name="Hattori M."/>
            <person name="Heyl A."/>
            <person name="Hirai T."/>
            <person name="Hiwatashi Y."/>
            <person name="Ishikawa M."/>
            <person name="Iwata M."/>
            <person name="Karol K.G."/>
            <person name="Koehler B."/>
            <person name="Kolukisaoglu U."/>
            <person name="Kubo M."/>
            <person name="Kurata T."/>
            <person name="Lalonde S."/>
            <person name="Li K."/>
            <person name="Li Y."/>
            <person name="Litt A."/>
            <person name="Lyons E."/>
            <person name="Manning G."/>
            <person name="Maruyama T."/>
            <person name="Michael T.P."/>
            <person name="Mikami K."/>
            <person name="Miyazaki S."/>
            <person name="Morinaga S."/>
            <person name="Murata T."/>
            <person name="Mueller-Roeber B."/>
            <person name="Nelson D.R."/>
            <person name="Obara M."/>
            <person name="Oguri Y."/>
            <person name="Olmstead R.G."/>
            <person name="Onodera N."/>
            <person name="Petersen B.L."/>
            <person name="Pils B."/>
            <person name="Prigge M."/>
            <person name="Rensing S.A."/>
            <person name="Riano-Pachon D.M."/>
            <person name="Roberts A.W."/>
            <person name="Sato Y."/>
            <person name="Scheller H.V."/>
            <person name="Schulz B."/>
            <person name="Schulz C."/>
            <person name="Shakirov E.V."/>
            <person name="Shibagaki N."/>
            <person name="Shinohara N."/>
            <person name="Shippen D.E."/>
            <person name="Soerensen I."/>
            <person name="Sotooka R."/>
            <person name="Sugimoto N."/>
            <person name="Sugita M."/>
            <person name="Sumikawa N."/>
            <person name="Tanurdzic M."/>
            <person name="Theissen G."/>
            <person name="Ulvskov P."/>
            <person name="Wakazuki S."/>
            <person name="Weng J.K."/>
            <person name="Willats W.W."/>
            <person name="Wipf D."/>
            <person name="Wolf P.G."/>
            <person name="Yang L."/>
            <person name="Zimmer A.D."/>
            <person name="Zhu Q."/>
            <person name="Mitros T."/>
            <person name="Hellsten U."/>
            <person name="Loque D."/>
            <person name="Otillar R."/>
            <person name="Salamov A."/>
            <person name="Schmutz J."/>
            <person name="Shapiro H."/>
            <person name="Lindquist E."/>
            <person name="Lucas S."/>
            <person name="Rokhsar D."/>
            <person name="Grigoriev I.V."/>
        </authorList>
    </citation>
    <scope>NUCLEOTIDE SEQUENCE [LARGE SCALE GENOMIC DNA]</scope>
</reference>
<accession>D8QVU2</accession>
<sequence>MARRVRVEEGENGAAADGGEVEAPRLRANPTLTTEAQEPFMGVKVRRRSSMYRQFQGDYINVAGNQHILKLLTKQGDRQVLFADNVIKVNRRSKVRKRVLLITDVALYSLDADWFTLKRRISLSAIEKVLLSELNDNFFALSVSTEYDCLFASTHKTEIVTILQEATRKLDTPLEVCFSNRFEYYMDSENIREVIFEEVPGMD</sequence>
<proteinExistence type="predicted"/>
<keyword evidence="4" id="KW-1185">Reference proteome</keyword>
<dbReference type="Gramene" id="EFJ36518">
    <property type="protein sequence ID" value="EFJ36518"/>
    <property type="gene ID" value="SELMODRAFT_77895"/>
</dbReference>
<dbReference type="KEGG" id="smo:SELMODRAFT_77895"/>
<dbReference type="PANTHER" id="PTHR34969:SF1">
    <property type="entry name" value="TH1 DOMAIN-CONTAINING PROTEIN"/>
    <property type="match status" value="1"/>
</dbReference>
<dbReference type="Proteomes" id="UP000001514">
    <property type="component" value="Unassembled WGS sequence"/>
</dbReference>
<dbReference type="PANTHER" id="PTHR34969">
    <property type="entry name" value="OS01G0621700 PROTEIN"/>
    <property type="match status" value="1"/>
</dbReference>
<dbReference type="HOGENOM" id="CLU_111318_0_0_1"/>
<dbReference type="Pfam" id="PF06017">
    <property type="entry name" value="Myosin_TH1"/>
    <property type="match status" value="1"/>
</dbReference>
<gene>
    <name evidence="3" type="ORF">SELMODRAFT_77895</name>
</gene>
<feature type="domain" description="TH1" evidence="2">
    <location>
        <begin position="44"/>
        <end position="203"/>
    </location>
</feature>
<dbReference type="OrthoDB" id="6108017at2759"/>
<dbReference type="PROSITE" id="PS51757">
    <property type="entry name" value="TH1"/>
    <property type="match status" value="1"/>
</dbReference>
<evidence type="ECO:0000256" key="1">
    <source>
        <dbReference type="SAM" id="MobiDB-lite"/>
    </source>
</evidence>
<evidence type="ECO:0000259" key="2">
    <source>
        <dbReference type="PROSITE" id="PS51757"/>
    </source>
</evidence>
<dbReference type="GO" id="GO:0016459">
    <property type="term" value="C:myosin complex"/>
    <property type="evidence" value="ECO:0007669"/>
    <property type="project" value="InterPro"/>
</dbReference>
<dbReference type="EMBL" id="GL377567">
    <property type="protein sequence ID" value="EFJ36518.1"/>
    <property type="molecule type" value="Genomic_DNA"/>
</dbReference>
<protein>
    <recommendedName>
        <fullName evidence="2">TH1 domain-containing protein</fullName>
    </recommendedName>
</protein>
<organism evidence="4">
    <name type="scientific">Selaginella moellendorffii</name>
    <name type="common">Spikemoss</name>
    <dbReference type="NCBI Taxonomy" id="88036"/>
    <lineage>
        <taxon>Eukaryota</taxon>
        <taxon>Viridiplantae</taxon>
        <taxon>Streptophyta</taxon>
        <taxon>Embryophyta</taxon>
        <taxon>Tracheophyta</taxon>
        <taxon>Lycopodiopsida</taxon>
        <taxon>Selaginellales</taxon>
        <taxon>Selaginellaceae</taxon>
        <taxon>Selaginella</taxon>
    </lineage>
</organism>
<feature type="region of interest" description="Disordered" evidence="1">
    <location>
        <begin position="1"/>
        <end position="24"/>
    </location>
</feature>
<dbReference type="AlphaFoldDB" id="D8QVU2"/>
<evidence type="ECO:0000313" key="3">
    <source>
        <dbReference type="EMBL" id="EFJ36518.1"/>
    </source>
</evidence>
<dbReference type="eggNOG" id="ENOG502QVI3">
    <property type="taxonomic scope" value="Eukaryota"/>
</dbReference>
<dbReference type="OMA" id="RTRILMK"/>
<name>D8QVU2_SELML</name>